<evidence type="ECO:0000313" key="5">
    <source>
        <dbReference type="Proteomes" id="UP000008461"/>
    </source>
</evidence>
<proteinExistence type="predicted"/>
<dbReference type="AlphaFoldDB" id="F4L3G5"/>
<keyword evidence="1" id="KW-0238">DNA-binding</keyword>
<dbReference type="GO" id="GO:0000156">
    <property type="term" value="F:phosphorelay response regulator activity"/>
    <property type="evidence" value="ECO:0007669"/>
    <property type="project" value="TreeGrafter"/>
</dbReference>
<dbReference type="KEGG" id="hhy:Halhy_5116"/>
<reference evidence="4 5" key="1">
    <citation type="journal article" date="2011" name="Stand. Genomic Sci.">
        <title>Complete genome sequence of Haliscomenobacter hydrossis type strain (O).</title>
        <authorList>
            <consortium name="US DOE Joint Genome Institute (JGI-PGF)"/>
            <person name="Daligault H."/>
            <person name="Lapidus A."/>
            <person name="Zeytun A."/>
            <person name="Nolan M."/>
            <person name="Lucas S."/>
            <person name="Del Rio T.G."/>
            <person name="Tice H."/>
            <person name="Cheng J.F."/>
            <person name="Tapia R."/>
            <person name="Han C."/>
            <person name="Goodwin L."/>
            <person name="Pitluck S."/>
            <person name="Liolios K."/>
            <person name="Pagani I."/>
            <person name="Ivanova N."/>
            <person name="Huntemann M."/>
            <person name="Mavromatis K."/>
            <person name="Mikhailova N."/>
            <person name="Pati A."/>
            <person name="Chen A."/>
            <person name="Palaniappan K."/>
            <person name="Land M."/>
            <person name="Hauser L."/>
            <person name="Brambilla E.M."/>
            <person name="Rohde M."/>
            <person name="Verbarg S."/>
            <person name="Goker M."/>
            <person name="Bristow J."/>
            <person name="Eisen J.A."/>
            <person name="Markowitz V."/>
            <person name="Hugenholtz P."/>
            <person name="Kyrpides N.C."/>
            <person name="Klenk H.P."/>
            <person name="Woyke T."/>
        </authorList>
    </citation>
    <scope>NUCLEOTIDE SEQUENCE [LARGE SCALE GENOMIC DNA]</scope>
    <source>
        <strain evidence="5">ATCC 27775 / DSM 1100 / LMG 10767 / O</strain>
    </source>
</reference>
<dbReference type="PROSITE" id="PS50110">
    <property type="entry name" value="RESPONSE_REGULATORY"/>
    <property type="match status" value="1"/>
</dbReference>
<dbReference type="Gene3D" id="3.40.50.2300">
    <property type="match status" value="1"/>
</dbReference>
<dbReference type="RefSeq" id="WP_013767477.1">
    <property type="nucleotide sequence ID" value="NC_015510.1"/>
</dbReference>
<protein>
    <submittedName>
        <fullName evidence="4">Two component transcriptional regulator, LytTR family</fullName>
    </submittedName>
</protein>
<dbReference type="InterPro" id="IPR007492">
    <property type="entry name" value="LytTR_DNA-bd_dom"/>
</dbReference>
<dbReference type="PANTHER" id="PTHR48111:SF69">
    <property type="entry name" value="RESPONSE REGULATOR RECEIVER"/>
    <property type="match status" value="1"/>
</dbReference>
<name>F4L3G5_HALH1</name>
<dbReference type="SUPFAM" id="SSF52172">
    <property type="entry name" value="CheY-like"/>
    <property type="match status" value="1"/>
</dbReference>
<dbReference type="EMBL" id="CP002691">
    <property type="protein sequence ID" value="AEE52942.1"/>
    <property type="molecule type" value="Genomic_DNA"/>
</dbReference>
<dbReference type="GO" id="GO:0032993">
    <property type="term" value="C:protein-DNA complex"/>
    <property type="evidence" value="ECO:0007669"/>
    <property type="project" value="TreeGrafter"/>
</dbReference>
<accession>F4L3G5</accession>
<evidence type="ECO:0000256" key="2">
    <source>
        <dbReference type="PROSITE-ProRule" id="PRU00169"/>
    </source>
</evidence>
<dbReference type="OrthoDB" id="939907at2"/>
<evidence type="ECO:0000256" key="1">
    <source>
        <dbReference type="ARBA" id="ARBA00023125"/>
    </source>
</evidence>
<dbReference type="GO" id="GO:0000976">
    <property type="term" value="F:transcription cis-regulatory region binding"/>
    <property type="evidence" value="ECO:0007669"/>
    <property type="project" value="TreeGrafter"/>
</dbReference>
<dbReference type="GO" id="GO:0006355">
    <property type="term" value="P:regulation of DNA-templated transcription"/>
    <property type="evidence" value="ECO:0007669"/>
    <property type="project" value="TreeGrafter"/>
</dbReference>
<reference key="2">
    <citation type="submission" date="2011-04" db="EMBL/GenBank/DDBJ databases">
        <title>Complete sequence of chromosome of Haliscomenobacter hydrossis DSM 1100.</title>
        <authorList>
            <consortium name="US DOE Joint Genome Institute (JGI-PGF)"/>
            <person name="Lucas S."/>
            <person name="Han J."/>
            <person name="Lapidus A."/>
            <person name="Bruce D."/>
            <person name="Goodwin L."/>
            <person name="Pitluck S."/>
            <person name="Peters L."/>
            <person name="Kyrpides N."/>
            <person name="Mavromatis K."/>
            <person name="Ivanova N."/>
            <person name="Ovchinnikova G."/>
            <person name="Pagani I."/>
            <person name="Daligault H."/>
            <person name="Detter J.C."/>
            <person name="Han C."/>
            <person name="Land M."/>
            <person name="Hauser L."/>
            <person name="Markowitz V."/>
            <person name="Cheng J.-F."/>
            <person name="Hugenholtz P."/>
            <person name="Woyke T."/>
            <person name="Wu D."/>
            <person name="Verbarg S."/>
            <person name="Frueling A."/>
            <person name="Brambilla E."/>
            <person name="Klenk H.-P."/>
            <person name="Eisen J.A."/>
        </authorList>
    </citation>
    <scope>NUCLEOTIDE SEQUENCE</scope>
    <source>
        <strain>DSM 1100</strain>
    </source>
</reference>
<dbReference type="InterPro" id="IPR011006">
    <property type="entry name" value="CheY-like_superfamily"/>
</dbReference>
<dbReference type="Gene3D" id="2.40.50.1020">
    <property type="entry name" value="LytTr DNA-binding domain"/>
    <property type="match status" value="1"/>
</dbReference>
<dbReference type="PANTHER" id="PTHR48111">
    <property type="entry name" value="REGULATOR OF RPOS"/>
    <property type="match status" value="1"/>
</dbReference>
<dbReference type="SMART" id="SM00850">
    <property type="entry name" value="LytTR"/>
    <property type="match status" value="1"/>
</dbReference>
<dbReference type="SMART" id="SM00448">
    <property type="entry name" value="REC"/>
    <property type="match status" value="1"/>
</dbReference>
<dbReference type="HOGENOM" id="CLU_000445_14_1_10"/>
<keyword evidence="5" id="KW-1185">Reference proteome</keyword>
<evidence type="ECO:0000313" key="4">
    <source>
        <dbReference type="EMBL" id="AEE52942.1"/>
    </source>
</evidence>
<dbReference type="eggNOG" id="COG3279">
    <property type="taxonomic scope" value="Bacteria"/>
</dbReference>
<dbReference type="InterPro" id="IPR039420">
    <property type="entry name" value="WalR-like"/>
</dbReference>
<dbReference type="Proteomes" id="UP000008461">
    <property type="component" value="Chromosome"/>
</dbReference>
<dbReference type="InterPro" id="IPR001789">
    <property type="entry name" value="Sig_transdc_resp-reg_receiver"/>
</dbReference>
<sequence>MNVLIVEDELPARNLLKAGLAQVWPQATIVGECSSVAETLAFLQSKTPIDLAFFDIRLSDGLSFDIFRQYPVNIPVIFLSAYDQYLLEAFHTNSIDYLLKPLKIEHLRAALAKYEHLKSHFLQKLPQLLQDLQTPSQHKTRFLGEKGGDYYPIDIANIAYFFSEYKLSFMMTFEGTRYLLEKSLVALEAELDPAQFRRANRQVIVSTRAVKRISSVSKSKLLLELQPNPPFEVVVSQEGAAGFKVWVGG</sequence>
<keyword evidence="2" id="KW-0597">Phosphoprotein</keyword>
<dbReference type="Pfam" id="PF04397">
    <property type="entry name" value="LytTR"/>
    <property type="match status" value="1"/>
</dbReference>
<dbReference type="Pfam" id="PF00072">
    <property type="entry name" value="Response_reg"/>
    <property type="match status" value="1"/>
</dbReference>
<gene>
    <name evidence="4" type="ordered locus">Halhy_5116</name>
</gene>
<evidence type="ECO:0000259" key="3">
    <source>
        <dbReference type="PROSITE" id="PS50110"/>
    </source>
</evidence>
<feature type="modified residue" description="4-aspartylphosphate" evidence="2">
    <location>
        <position position="55"/>
    </location>
</feature>
<feature type="domain" description="Response regulatory" evidence="3">
    <location>
        <begin position="2"/>
        <end position="115"/>
    </location>
</feature>
<organism evidence="4 5">
    <name type="scientific">Haliscomenobacter hydrossis (strain ATCC 27775 / DSM 1100 / LMG 10767 / O)</name>
    <dbReference type="NCBI Taxonomy" id="760192"/>
    <lineage>
        <taxon>Bacteria</taxon>
        <taxon>Pseudomonadati</taxon>
        <taxon>Bacteroidota</taxon>
        <taxon>Saprospiria</taxon>
        <taxon>Saprospirales</taxon>
        <taxon>Haliscomenobacteraceae</taxon>
        <taxon>Haliscomenobacter</taxon>
    </lineage>
</organism>
<dbReference type="STRING" id="760192.Halhy_5116"/>
<dbReference type="GO" id="GO:0005829">
    <property type="term" value="C:cytosol"/>
    <property type="evidence" value="ECO:0007669"/>
    <property type="project" value="TreeGrafter"/>
</dbReference>